<feature type="transmembrane region" description="Helical" evidence="9">
    <location>
        <begin position="276"/>
        <end position="300"/>
    </location>
</feature>
<organism evidence="10 11">
    <name type="scientific">Erwinia aeris</name>
    <dbReference type="NCBI Taxonomy" id="3239803"/>
    <lineage>
        <taxon>Bacteria</taxon>
        <taxon>Pseudomonadati</taxon>
        <taxon>Pseudomonadota</taxon>
        <taxon>Gammaproteobacteria</taxon>
        <taxon>Enterobacterales</taxon>
        <taxon>Erwiniaceae</taxon>
        <taxon>Erwinia</taxon>
    </lineage>
</organism>
<feature type="transmembrane region" description="Helical" evidence="9">
    <location>
        <begin position="82"/>
        <end position="107"/>
    </location>
</feature>
<feature type="transmembrane region" description="Helical" evidence="9">
    <location>
        <begin position="157"/>
        <end position="180"/>
    </location>
</feature>
<protein>
    <submittedName>
        <fullName evidence="10">Basic amino acid/polyamine antiporter</fullName>
    </submittedName>
</protein>
<evidence type="ECO:0000313" key="11">
    <source>
        <dbReference type="Proteomes" id="UP001565243"/>
    </source>
</evidence>
<feature type="transmembrane region" description="Helical" evidence="9">
    <location>
        <begin position="127"/>
        <end position="145"/>
    </location>
</feature>
<dbReference type="InterPro" id="IPR050367">
    <property type="entry name" value="APC_superfamily"/>
</dbReference>
<evidence type="ECO:0000256" key="8">
    <source>
        <dbReference type="ARBA" id="ARBA00023136"/>
    </source>
</evidence>
<feature type="transmembrane region" description="Helical" evidence="9">
    <location>
        <begin position="234"/>
        <end position="256"/>
    </location>
</feature>
<feature type="transmembrane region" description="Helical" evidence="9">
    <location>
        <begin position="332"/>
        <end position="352"/>
    </location>
</feature>
<evidence type="ECO:0000256" key="9">
    <source>
        <dbReference type="SAM" id="Phobius"/>
    </source>
</evidence>
<comment type="similarity">
    <text evidence="2">Belongs to the amino acid-polyamine-organocation (APC) superfamily. Basic amino acid/polyamine antiporter (APA) (TC 2.A.3.2) family.</text>
</comment>
<keyword evidence="4" id="KW-1003">Cell membrane</keyword>
<keyword evidence="6" id="KW-0029">Amino-acid transport</keyword>
<feature type="transmembrane region" description="Helical" evidence="9">
    <location>
        <begin position="442"/>
        <end position="462"/>
    </location>
</feature>
<dbReference type="EMBL" id="JBGFFX010000001">
    <property type="protein sequence ID" value="MEY8769210.1"/>
    <property type="molecule type" value="Genomic_DNA"/>
</dbReference>
<evidence type="ECO:0000256" key="5">
    <source>
        <dbReference type="ARBA" id="ARBA00022692"/>
    </source>
</evidence>
<evidence type="ECO:0000256" key="3">
    <source>
        <dbReference type="ARBA" id="ARBA00022448"/>
    </source>
</evidence>
<feature type="transmembrane region" description="Helical" evidence="9">
    <location>
        <begin position="411"/>
        <end position="430"/>
    </location>
</feature>
<reference evidence="10 11" key="1">
    <citation type="submission" date="2024-07" db="EMBL/GenBank/DDBJ databases">
        <authorList>
            <person name="Hebao G."/>
        </authorList>
    </citation>
    <scope>NUCLEOTIDE SEQUENCE [LARGE SCALE GENOMIC DNA]</scope>
    <source>
        <strain evidence="10 11">ACCC 02193</strain>
    </source>
</reference>
<dbReference type="PANTHER" id="PTHR42770:SF4">
    <property type="entry name" value="ARGININE_ORNITHINE ANTIPORTER-RELATED"/>
    <property type="match status" value="1"/>
</dbReference>
<dbReference type="PIRSF" id="PIRSF006060">
    <property type="entry name" value="AA_transporter"/>
    <property type="match status" value="1"/>
</dbReference>
<comment type="caution">
    <text evidence="10">The sequence shown here is derived from an EMBL/GenBank/DDBJ whole genome shotgun (WGS) entry which is preliminary data.</text>
</comment>
<sequence>MDKKLGLTALTALVLSSMLGAGVFSLPQNMALVAGPAALLTGWAITGVGIIMLSLALLLLTRLKPELDGGIYTYARAGFGELVGFCSAWGYWLCAVIANVSYLVIVFSALSFFTDSPGHVVFGDGNTWQAMLGASVLLWLVHWLVLRGVQTAASINLVATLGKLVPLGLFVVLAIAAFNLDRFRFDFSGIELGVPVWEQVKNTMLITLWVFIGVEGAVVVSARARNKKDVGRATLLAVIAALVVYLLVTLLSLGIVPRAELAQMRNPSMAGLLNRLIGSWGDMVIALGLIVSVSGAYLSWTIMAAEVPMLAAGNGTFPRSLAKQNARGAPSASLWLTNLSVQGCLILIWLTGSDYNTLLTIASEMVLVPYLLVGAYLFKVARAQQKTAALVVALGASAYGLWLLYASGPLHLLLSVVLYAPGMLLFIWARRNGRGNGYLNKLEKIAMGVLIAGAAPATWMLLR</sequence>
<feature type="transmembrane region" description="Helical" evidence="9">
    <location>
        <begin position="41"/>
        <end position="61"/>
    </location>
</feature>
<dbReference type="InterPro" id="IPR002293">
    <property type="entry name" value="AA/rel_permease1"/>
</dbReference>
<dbReference type="NCBIfam" id="TIGR00905">
    <property type="entry name" value="2A0302"/>
    <property type="match status" value="1"/>
</dbReference>
<comment type="subcellular location">
    <subcellularLocation>
        <location evidence="1">Cell membrane</location>
        <topology evidence="1">Multi-pass membrane protein</topology>
    </subcellularLocation>
</comment>
<evidence type="ECO:0000256" key="6">
    <source>
        <dbReference type="ARBA" id="ARBA00022970"/>
    </source>
</evidence>
<feature type="transmembrane region" description="Helical" evidence="9">
    <location>
        <begin position="200"/>
        <end position="222"/>
    </location>
</feature>
<keyword evidence="11" id="KW-1185">Reference proteome</keyword>
<evidence type="ECO:0000256" key="4">
    <source>
        <dbReference type="ARBA" id="ARBA00022475"/>
    </source>
</evidence>
<dbReference type="Gene3D" id="1.20.1740.10">
    <property type="entry name" value="Amino acid/polyamine transporter I"/>
    <property type="match status" value="1"/>
</dbReference>
<evidence type="ECO:0000256" key="1">
    <source>
        <dbReference type="ARBA" id="ARBA00004651"/>
    </source>
</evidence>
<evidence type="ECO:0000256" key="2">
    <source>
        <dbReference type="ARBA" id="ARBA00008220"/>
    </source>
</evidence>
<name>A0ABV4E2T4_9GAMM</name>
<evidence type="ECO:0000256" key="7">
    <source>
        <dbReference type="ARBA" id="ARBA00022989"/>
    </source>
</evidence>
<keyword evidence="5 9" id="KW-0812">Transmembrane</keyword>
<dbReference type="InterPro" id="IPR004754">
    <property type="entry name" value="Amino_acid_antiprt"/>
</dbReference>
<accession>A0ABV4E2T4</accession>
<keyword evidence="3" id="KW-0813">Transport</keyword>
<feature type="transmembrane region" description="Helical" evidence="9">
    <location>
        <begin position="387"/>
        <end position="405"/>
    </location>
</feature>
<gene>
    <name evidence="10" type="ORF">AB6T85_01975</name>
</gene>
<dbReference type="Pfam" id="PF13520">
    <property type="entry name" value="AA_permease_2"/>
    <property type="match status" value="1"/>
</dbReference>
<keyword evidence="7 9" id="KW-1133">Transmembrane helix</keyword>
<feature type="transmembrane region" description="Helical" evidence="9">
    <location>
        <begin position="358"/>
        <end position="378"/>
    </location>
</feature>
<dbReference type="RefSeq" id="WP_369894681.1">
    <property type="nucleotide sequence ID" value="NZ_JBGFFX010000001.1"/>
</dbReference>
<proteinExistence type="inferred from homology"/>
<evidence type="ECO:0000313" key="10">
    <source>
        <dbReference type="EMBL" id="MEY8769210.1"/>
    </source>
</evidence>
<keyword evidence="8 9" id="KW-0472">Membrane</keyword>
<dbReference type="PANTHER" id="PTHR42770">
    <property type="entry name" value="AMINO ACID TRANSPORTER-RELATED"/>
    <property type="match status" value="1"/>
</dbReference>
<dbReference type="Proteomes" id="UP001565243">
    <property type="component" value="Unassembled WGS sequence"/>
</dbReference>